<dbReference type="PATRIC" id="fig|862908.3.peg.207"/>
<accession>E1X2V2</accession>
<dbReference type="InterPro" id="IPR015422">
    <property type="entry name" value="PyrdxlP-dep_Trfase_small"/>
</dbReference>
<reference evidence="4" key="1">
    <citation type="journal article" date="2013" name="ISME J.">
        <title>A small predatory core genome in the divergent marine Bacteriovorax marinus SJ and the terrestrial Bdellovibrio bacteriovorus.</title>
        <authorList>
            <person name="Crossman L.C."/>
            <person name="Chen H."/>
            <person name="Cerdeno-Tarraga A.M."/>
            <person name="Brooks K."/>
            <person name="Quail M.A."/>
            <person name="Pineiro S.A."/>
            <person name="Hobley L."/>
            <person name="Sockett R.E."/>
            <person name="Bentley S.D."/>
            <person name="Parkhill J."/>
            <person name="Williams H.N."/>
            <person name="Stine O.C."/>
        </authorList>
    </citation>
    <scope>NUCLEOTIDE SEQUENCE [LARGE SCALE GENOMIC DNA]</scope>
    <source>
        <strain evidence="4">ATCC BAA-682 / DSM 15412 / SJ</strain>
    </source>
</reference>
<protein>
    <recommendedName>
        <fullName evidence="2">Aminotransferase class V domain-containing protein</fullName>
    </recommendedName>
</protein>
<dbReference type="AlphaFoldDB" id="E1X2V2"/>
<dbReference type="SUPFAM" id="SSF53383">
    <property type="entry name" value="PLP-dependent transferases"/>
    <property type="match status" value="1"/>
</dbReference>
<feature type="domain" description="Aminotransferase class V" evidence="2">
    <location>
        <begin position="53"/>
        <end position="317"/>
    </location>
</feature>
<dbReference type="STRING" id="862908.BMS_0215"/>
<dbReference type="Proteomes" id="UP000008963">
    <property type="component" value="Chromosome"/>
</dbReference>
<sequence>MNRFQKLFSTFINNNSGKLHFACHSHHYWPDCTREAQLNYWDDSSRLVDDKWGEIFSKRIPNVQNLISEVLNFDRAEDICFAPNTHELVTRVMSSFSGKIKLLTTDSEFYSFSRQLNRLIEENTIEATIIPLEPIDTFEERFTKESHKGFDLVFTSHVFFNSGYAINGLTEFVNKIEENNKFIIVDGYHAFMALPIDLSRIGDKIFYIAGGYKYVGSGEGSCFMTIPKSCKLRPLNTGWFAELSTLDNIDESQVGYPTNGLRFAGSTLDFTSLYRMESVLNLYKNEEINSELIHTHVQNCQREFLKMVDGLNHSHLNRENLLYSEERDHGHFLTFELESASLVESLKEKLSLNGVLTDSRKNRLRFGFSIYHDPKEYKAELFNVTL</sequence>
<dbReference type="Gene3D" id="3.90.1150.10">
    <property type="entry name" value="Aspartate Aminotransferase, domain 1"/>
    <property type="match status" value="1"/>
</dbReference>
<dbReference type="InterPro" id="IPR015421">
    <property type="entry name" value="PyrdxlP-dep_Trfase_major"/>
</dbReference>
<keyword evidence="4" id="KW-1185">Reference proteome</keyword>
<dbReference type="HOGENOM" id="CLU_003433_2_1_7"/>
<dbReference type="eggNOG" id="COG0520">
    <property type="taxonomic scope" value="Bacteria"/>
</dbReference>
<dbReference type="InterPro" id="IPR000192">
    <property type="entry name" value="Aminotrans_V_dom"/>
</dbReference>
<evidence type="ECO:0000313" key="3">
    <source>
        <dbReference type="EMBL" id="CBW25147.1"/>
    </source>
</evidence>
<dbReference type="Gene3D" id="3.40.640.10">
    <property type="entry name" value="Type I PLP-dependent aspartate aminotransferase-like (Major domain)"/>
    <property type="match status" value="1"/>
</dbReference>
<dbReference type="InterPro" id="IPR015424">
    <property type="entry name" value="PyrdxlP-dep_Trfase"/>
</dbReference>
<dbReference type="OrthoDB" id="5288423at2"/>
<evidence type="ECO:0000256" key="1">
    <source>
        <dbReference type="ARBA" id="ARBA00022898"/>
    </source>
</evidence>
<dbReference type="Pfam" id="PF00266">
    <property type="entry name" value="Aminotran_5"/>
    <property type="match status" value="1"/>
</dbReference>
<name>E1X2V2_HALMS</name>
<evidence type="ECO:0000313" key="4">
    <source>
        <dbReference type="Proteomes" id="UP000008963"/>
    </source>
</evidence>
<proteinExistence type="predicted"/>
<gene>
    <name evidence="3" type="ordered locus">BMS_0215</name>
</gene>
<organism evidence="3 4">
    <name type="scientific">Halobacteriovorax marinus (strain ATCC BAA-682 / DSM 15412 / SJ)</name>
    <name type="common">Bacteriovorax marinus</name>
    <dbReference type="NCBI Taxonomy" id="862908"/>
    <lineage>
        <taxon>Bacteria</taxon>
        <taxon>Pseudomonadati</taxon>
        <taxon>Bdellovibrionota</taxon>
        <taxon>Bacteriovoracia</taxon>
        <taxon>Bacteriovoracales</taxon>
        <taxon>Halobacteriovoraceae</taxon>
        <taxon>Halobacteriovorax</taxon>
    </lineage>
</organism>
<keyword evidence="1" id="KW-0663">Pyridoxal phosphate</keyword>
<evidence type="ECO:0000259" key="2">
    <source>
        <dbReference type="Pfam" id="PF00266"/>
    </source>
</evidence>
<dbReference type="RefSeq" id="WP_014242936.1">
    <property type="nucleotide sequence ID" value="NC_016620.1"/>
</dbReference>
<dbReference type="KEGG" id="bmx:BMS_0215"/>
<dbReference type="EMBL" id="FQ312005">
    <property type="protein sequence ID" value="CBW25147.1"/>
    <property type="molecule type" value="Genomic_DNA"/>
</dbReference>